<evidence type="ECO:0000256" key="2">
    <source>
        <dbReference type="ARBA" id="ARBA00022443"/>
    </source>
</evidence>
<dbReference type="GO" id="GO:0005737">
    <property type="term" value="C:cytoplasm"/>
    <property type="evidence" value="ECO:0007669"/>
    <property type="project" value="UniProtKB-SubCell"/>
</dbReference>
<evidence type="ECO:0000256" key="3">
    <source>
        <dbReference type="ARBA" id="ARBA00022490"/>
    </source>
</evidence>
<dbReference type="InterPro" id="IPR001452">
    <property type="entry name" value="SH3_domain"/>
</dbReference>
<feature type="region of interest" description="Disordered" evidence="5">
    <location>
        <begin position="49"/>
        <end position="110"/>
    </location>
</feature>
<evidence type="ECO:0000313" key="8">
    <source>
        <dbReference type="Proteomes" id="UP001182556"/>
    </source>
</evidence>
<reference evidence="7" key="1">
    <citation type="submission" date="2023-02" db="EMBL/GenBank/DDBJ databases">
        <title>Identification and recombinant expression of a fungal hydrolase from Papiliotrema laurentii that hydrolyzes apple cutin and clears colloidal polyester polyurethane.</title>
        <authorList>
            <consortium name="DOE Joint Genome Institute"/>
            <person name="Roman V.A."/>
            <person name="Bojanowski C."/>
            <person name="Crable B.R."/>
            <person name="Wagner D.N."/>
            <person name="Hung C.S."/>
            <person name="Nadeau L.J."/>
            <person name="Schratz L."/>
            <person name="Haridas S."/>
            <person name="Pangilinan J."/>
            <person name="Lipzen A."/>
            <person name="Na H."/>
            <person name="Yan M."/>
            <person name="Ng V."/>
            <person name="Grigoriev I.V."/>
            <person name="Spatafora J.W."/>
            <person name="Barlow D."/>
            <person name="Biffinger J."/>
            <person name="Kelley-Loughnane N."/>
            <person name="Varaljay V.A."/>
            <person name="Crookes-Goodson W.J."/>
        </authorList>
    </citation>
    <scope>NUCLEOTIDE SEQUENCE</scope>
    <source>
        <strain evidence="7">5307AH</strain>
    </source>
</reference>
<dbReference type="AlphaFoldDB" id="A0AAD9L899"/>
<dbReference type="PANTHER" id="PTHR47174">
    <property type="entry name" value="BRIDGING INTEGRATOR 3"/>
    <property type="match status" value="1"/>
</dbReference>
<accession>A0AAD9L899</accession>
<name>A0AAD9L899_PAPLA</name>
<feature type="compositionally biased region" description="Low complexity" evidence="5">
    <location>
        <begin position="232"/>
        <end position="256"/>
    </location>
</feature>
<evidence type="ECO:0000259" key="6">
    <source>
        <dbReference type="PROSITE" id="PS50002"/>
    </source>
</evidence>
<sequence>MFANLTYQDKAAFFSLLDEYFESRPHLLGTAHTAQSPSPVQQLQTIGRFLSPQPSSPTHGNNGGPPTPPIVKTDAELQREARDREKEAQRMDTVSRLAQKSIKHSTAGARSSLGMISRNDKAMSALDKYGAGGLVRGAEGLVGKKKETTTTTAEEGAGANGKGPAPVPPGKKGGVSGLVSGKSFGHVDTSSKMSAFTSMWKDPQKSQTSVTTTPTPAATTSPRTNLPPPPRRGTGSSSASPAPVVAEPEPEPISAEGQAQAIYDYAGSDTSDLTVQSGQIVNVLEKTSDDWWMCEDGNGTRGLVPANHLKEI</sequence>
<dbReference type="SMART" id="SM00326">
    <property type="entry name" value="SH3"/>
    <property type="match status" value="1"/>
</dbReference>
<dbReference type="GO" id="GO:0015629">
    <property type="term" value="C:actin cytoskeleton"/>
    <property type="evidence" value="ECO:0007669"/>
    <property type="project" value="TreeGrafter"/>
</dbReference>
<dbReference type="GO" id="GO:0006897">
    <property type="term" value="P:endocytosis"/>
    <property type="evidence" value="ECO:0007669"/>
    <property type="project" value="InterPro"/>
</dbReference>
<keyword evidence="3" id="KW-0963">Cytoplasm</keyword>
<dbReference type="Pfam" id="PF00018">
    <property type="entry name" value="SH3_1"/>
    <property type="match status" value="1"/>
</dbReference>
<evidence type="ECO:0000256" key="5">
    <source>
        <dbReference type="SAM" id="MobiDB-lite"/>
    </source>
</evidence>
<feature type="domain" description="SH3" evidence="6">
    <location>
        <begin position="254"/>
        <end position="312"/>
    </location>
</feature>
<gene>
    <name evidence="7" type="ORF">DB88DRAFT_482842</name>
</gene>
<evidence type="ECO:0000256" key="1">
    <source>
        <dbReference type="ARBA" id="ARBA00004496"/>
    </source>
</evidence>
<protein>
    <recommendedName>
        <fullName evidence="6">SH3 domain-containing protein</fullName>
    </recommendedName>
</protein>
<dbReference type="EMBL" id="JAODAN010000002">
    <property type="protein sequence ID" value="KAK1926738.1"/>
    <property type="molecule type" value="Genomic_DNA"/>
</dbReference>
<organism evidence="7 8">
    <name type="scientific">Papiliotrema laurentii</name>
    <name type="common">Cryptococcus laurentii</name>
    <dbReference type="NCBI Taxonomy" id="5418"/>
    <lineage>
        <taxon>Eukaryota</taxon>
        <taxon>Fungi</taxon>
        <taxon>Dikarya</taxon>
        <taxon>Basidiomycota</taxon>
        <taxon>Agaricomycotina</taxon>
        <taxon>Tremellomycetes</taxon>
        <taxon>Tremellales</taxon>
        <taxon>Rhynchogastremaceae</taxon>
        <taxon>Papiliotrema</taxon>
    </lineage>
</organism>
<dbReference type="PROSITE" id="PS50002">
    <property type="entry name" value="SH3"/>
    <property type="match status" value="1"/>
</dbReference>
<proteinExistence type="predicted"/>
<dbReference type="CDD" id="cd00174">
    <property type="entry name" value="SH3"/>
    <property type="match status" value="1"/>
</dbReference>
<feature type="region of interest" description="Disordered" evidence="5">
    <location>
        <begin position="142"/>
        <end position="179"/>
    </location>
</feature>
<feature type="compositionally biased region" description="Low complexity" evidence="5">
    <location>
        <begin position="208"/>
        <end position="224"/>
    </location>
</feature>
<dbReference type="InterPro" id="IPR046982">
    <property type="entry name" value="BIN3/RVS161-like"/>
</dbReference>
<dbReference type="PRINTS" id="PR00452">
    <property type="entry name" value="SH3DOMAIN"/>
</dbReference>
<evidence type="ECO:0000256" key="4">
    <source>
        <dbReference type="PROSITE-ProRule" id="PRU00192"/>
    </source>
</evidence>
<evidence type="ECO:0000313" key="7">
    <source>
        <dbReference type="EMBL" id="KAK1926738.1"/>
    </source>
</evidence>
<dbReference type="Proteomes" id="UP001182556">
    <property type="component" value="Unassembled WGS sequence"/>
</dbReference>
<dbReference type="Gene3D" id="2.30.30.40">
    <property type="entry name" value="SH3 Domains"/>
    <property type="match status" value="1"/>
</dbReference>
<comment type="caution">
    <text evidence="7">The sequence shown here is derived from an EMBL/GenBank/DDBJ whole genome shotgun (WGS) entry which is preliminary data.</text>
</comment>
<comment type="subcellular location">
    <subcellularLocation>
        <location evidence="1">Cytoplasm</location>
    </subcellularLocation>
</comment>
<keyword evidence="8" id="KW-1185">Reference proteome</keyword>
<feature type="region of interest" description="Disordered" evidence="5">
    <location>
        <begin position="198"/>
        <end position="257"/>
    </location>
</feature>
<keyword evidence="2 4" id="KW-0728">SH3 domain</keyword>
<dbReference type="PANTHER" id="PTHR47174:SF3">
    <property type="entry name" value="BRIDGING INTEGRATOR 3"/>
    <property type="match status" value="1"/>
</dbReference>
<dbReference type="InterPro" id="IPR036028">
    <property type="entry name" value="SH3-like_dom_sf"/>
</dbReference>
<dbReference type="SUPFAM" id="SSF50044">
    <property type="entry name" value="SH3-domain"/>
    <property type="match status" value="1"/>
</dbReference>
<feature type="compositionally biased region" description="Basic and acidic residues" evidence="5">
    <location>
        <begin position="73"/>
        <end position="90"/>
    </location>
</feature>
<dbReference type="GO" id="GO:0051666">
    <property type="term" value="P:actin cortical patch localization"/>
    <property type="evidence" value="ECO:0007669"/>
    <property type="project" value="InterPro"/>
</dbReference>